<comment type="cofactor">
    <cofactor evidence="1 9">
        <name>(R)-lipoate</name>
        <dbReference type="ChEBI" id="CHEBI:83088"/>
    </cofactor>
</comment>
<dbReference type="GO" id="GO:0004742">
    <property type="term" value="F:dihydrolipoyllysine-residue acetyltransferase activity"/>
    <property type="evidence" value="ECO:0007669"/>
    <property type="project" value="UniProtKB-EC"/>
</dbReference>
<dbReference type="FunFam" id="3.30.559.10:FF:000004">
    <property type="entry name" value="Acetyltransferase component of pyruvate dehydrogenase complex"/>
    <property type="match status" value="1"/>
</dbReference>
<dbReference type="InterPro" id="IPR004167">
    <property type="entry name" value="PSBD"/>
</dbReference>
<reference evidence="13 14" key="1">
    <citation type="submission" date="2016-10" db="EMBL/GenBank/DDBJ databases">
        <authorList>
            <person name="de Groot N.N."/>
        </authorList>
    </citation>
    <scope>NUCLEOTIDE SEQUENCE [LARGE SCALE GENOMIC DNA]</scope>
    <source>
        <strain evidence="13 14">DSM 12130</strain>
    </source>
</reference>
<comment type="catalytic activity">
    <reaction evidence="8">
        <text>N(6)-[(R)-dihydrolipoyl]-L-lysyl-[protein] + acetyl-CoA = N(6)-[(R)-S(8)-acetyldihydrolipoyl]-L-lysyl-[protein] + CoA</text>
        <dbReference type="Rhea" id="RHEA:17017"/>
        <dbReference type="Rhea" id="RHEA-COMP:10475"/>
        <dbReference type="Rhea" id="RHEA-COMP:10478"/>
        <dbReference type="ChEBI" id="CHEBI:57287"/>
        <dbReference type="ChEBI" id="CHEBI:57288"/>
        <dbReference type="ChEBI" id="CHEBI:83100"/>
        <dbReference type="ChEBI" id="CHEBI:83111"/>
        <dbReference type="EC" id="2.3.1.12"/>
    </reaction>
</comment>
<accession>A0A1H0LYJ2</accession>
<evidence type="ECO:0000256" key="3">
    <source>
        <dbReference type="ARBA" id="ARBA00011484"/>
    </source>
</evidence>
<dbReference type="PROSITE" id="PS50968">
    <property type="entry name" value="BIOTINYL_LIPOYL"/>
    <property type="match status" value="1"/>
</dbReference>
<dbReference type="InterPro" id="IPR023213">
    <property type="entry name" value="CAT-like_dom_sf"/>
</dbReference>
<dbReference type="PANTHER" id="PTHR43178:SF2">
    <property type="entry name" value="DIHYDROLIPOYLLYSINE-RESIDUE ACETYLTRANSFERASE COMPONENT OF PYRUVATE DEHYDROGENASE COMPLEX"/>
    <property type="match status" value="1"/>
</dbReference>
<proteinExistence type="inferred from homology"/>
<comment type="subunit">
    <text evidence="3">Forms a 24-polypeptide structural core with octahedral symmetry.</text>
</comment>
<dbReference type="PROSITE" id="PS00189">
    <property type="entry name" value="LIPOYL"/>
    <property type="match status" value="1"/>
</dbReference>
<dbReference type="CDD" id="cd06849">
    <property type="entry name" value="lipoyl_domain"/>
    <property type="match status" value="1"/>
</dbReference>
<dbReference type="Gene3D" id="4.10.320.10">
    <property type="entry name" value="E3-binding domain"/>
    <property type="match status" value="1"/>
</dbReference>
<dbReference type="SUPFAM" id="SSF52777">
    <property type="entry name" value="CoA-dependent acyltransferases"/>
    <property type="match status" value="1"/>
</dbReference>
<dbReference type="Pfam" id="PF00198">
    <property type="entry name" value="2-oxoacid_dh"/>
    <property type="match status" value="1"/>
</dbReference>
<evidence type="ECO:0000256" key="10">
    <source>
        <dbReference type="SAM" id="MobiDB-lite"/>
    </source>
</evidence>
<dbReference type="Pfam" id="PF02817">
    <property type="entry name" value="E3_binding"/>
    <property type="match status" value="1"/>
</dbReference>
<evidence type="ECO:0000256" key="5">
    <source>
        <dbReference type="ARBA" id="ARBA00022823"/>
    </source>
</evidence>
<evidence type="ECO:0000313" key="13">
    <source>
        <dbReference type="EMBL" id="SDO72990.1"/>
    </source>
</evidence>
<dbReference type="EMBL" id="FNJI01000005">
    <property type="protein sequence ID" value="SDO72990.1"/>
    <property type="molecule type" value="Genomic_DNA"/>
</dbReference>
<evidence type="ECO:0000256" key="9">
    <source>
        <dbReference type="RuleBase" id="RU003423"/>
    </source>
</evidence>
<dbReference type="InterPro" id="IPR036625">
    <property type="entry name" value="E3-bd_dom_sf"/>
</dbReference>
<sequence length="436" mass="46852">MGVEHVLIPDFGGVQQITVVEIFVSPGTTVKEDDSLLTLESEKAVMDLPSPFSGVVEEVLVEEDEVVKSGRAVVAIRVAGNGTAEGENEKEKSADKVTTADPVPEKTMADESGESGRGQGTGGAAGLPATGEAGGESVAKRGVHATPSVRALARRKGVELDQVHGTGPGGRIVKEDVLQAVAGEGGAAENKRQRPPRFIDEFAGFGEVEEVALSRIQKIGGSRLEKSWTEIPHVTHFEEADVTDLEKFRQQQNESLSGENVRLSLLAFVIKAVAASLKQFPLFNSSLLPESDKIVLKRYWNIGIAVDTPDGLVVPVIKRVDTRGIYEIAEELIRVSGGAREQKLAINDMQGATFTISSLGGIGGTGFTPIISMPQVAILGISRTYMKPVWDGQRFVPRRMLPFSVSYDHRVIDGAEAARFCISIKMNVEDLKRTLL</sequence>
<dbReference type="InterPro" id="IPR000089">
    <property type="entry name" value="Biotin_lipoyl"/>
</dbReference>
<dbReference type="AlphaFoldDB" id="A0A1H0LYJ2"/>
<dbReference type="GO" id="GO:0031405">
    <property type="term" value="F:lipoic acid binding"/>
    <property type="evidence" value="ECO:0007669"/>
    <property type="project" value="TreeGrafter"/>
</dbReference>
<dbReference type="Proteomes" id="UP000199073">
    <property type="component" value="Unassembled WGS sequence"/>
</dbReference>
<evidence type="ECO:0000256" key="4">
    <source>
        <dbReference type="ARBA" id="ARBA00022679"/>
    </source>
</evidence>
<feature type="region of interest" description="Disordered" evidence="10">
    <location>
        <begin position="83"/>
        <end position="142"/>
    </location>
</feature>
<keyword evidence="5 9" id="KW-0450">Lipoyl</keyword>
<dbReference type="GO" id="GO:0005737">
    <property type="term" value="C:cytoplasm"/>
    <property type="evidence" value="ECO:0007669"/>
    <property type="project" value="TreeGrafter"/>
</dbReference>
<dbReference type="Gene3D" id="3.30.559.10">
    <property type="entry name" value="Chloramphenicol acetyltransferase-like domain"/>
    <property type="match status" value="1"/>
</dbReference>
<keyword evidence="4 9" id="KW-0808">Transferase</keyword>
<evidence type="ECO:0000313" key="14">
    <source>
        <dbReference type="Proteomes" id="UP000199073"/>
    </source>
</evidence>
<evidence type="ECO:0000259" key="11">
    <source>
        <dbReference type="PROSITE" id="PS50968"/>
    </source>
</evidence>
<name>A0A1H0LYJ2_9BACT</name>
<dbReference type="SUPFAM" id="SSF47005">
    <property type="entry name" value="Peripheral subunit-binding domain of 2-oxo acid dehydrogenase complex"/>
    <property type="match status" value="1"/>
</dbReference>
<evidence type="ECO:0000256" key="6">
    <source>
        <dbReference type="ARBA" id="ARBA00023315"/>
    </source>
</evidence>
<dbReference type="InterPro" id="IPR050743">
    <property type="entry name" value="2-oxoacid_DH_E2_comp"/>
</dbReference>
<dbReference type="InterPro" id="IPR001078">
    <property type="entry name" value="2-oxoacid_DH_actylTfrase"/>
</dbReference>
<keyword evidence="6 9" id="KW-0012">Acyltransferase</keyword>
<dbReference type="SUPFAM" id="SSF51230">
    <property type="entry name" value="Single hybrid motif"/>
    <property type="match status" value="1"/>
</dbReference>
<dbReference type="Pfam" id="PF00364">
    <property type="entry name" value="Biotin_lipoyl"/>
    <property type="match status" value="1"/>
</dbReference>
<dbReference type="Gene3D" id="2.40.50.100">
    <property type="match status" value="1"/>
</dbReference>
<feature type="domain" description="Lipoyl-binding" evidence="11">
    <location>
        <begin position="3"/>
        <end position="77"/>
    </location>
</feature>
<dbReference type="InterPro" id="IPR011053">
    <property type="entry name" value="Single_hybrid_motif"/>
</dbReference>
<comment type="function">
    <text evidence="7">The pyruvate dehydrogenase complex catalyzes the overall conversion of pyruvate to acetyl-CoA and CO(2). It contains multiple copies of three enzymatic components: pyruvate dehydrogenase (E1), dihydrolipoamide acetyltransferase (E2) and lipoamide dehydrogenase (E3).</text>
</comment>
<evidence type="ECO:0000259" key="12">
    <source>
        <dbReference type="PROSITE" id="PS51826"/>
    </source>
</evidence>
<comment type="similarity">
    <text evidence="2 9">Belongs to the 2-oxoacid dehydrogenase family.</text>
</comment>
<evidence type="ECO:0000256" key="7">
    <source>
        <dbReference type="ARBA" id="ARBA00025211"/>
    </source>
</evidence>
<evidence type="ECO:0000256" key="2">
    <source>
        <dbReference type="ARBA" id="ARBA00007317"/>
    </source>
</evidence>
<dbReference type="PROSITE" id="PS51826">
    <property type="entry name" value="PSBD"/>
    <property type="match status" value="1"/>
</dbReference>
<dbReference type="RefSeq" id="WP_176761084.1">
    <property type="nucleotide sequence ID" value="NZ_FNJI01000005.1"/>
</dbReference>
<dbReference type="InterPro" id="IPR003016">
    <property type="entry name" value="2-oxoA_DH_lipoyl-BS"/>
</dbReference>
<organism evidence="13 14">
    <name type="scientific">Desulforhopalus singaporensis</name>
    <dbReference type="NCBI Taxonomy" id="91360"/>
    <lineage>
        <taxon>Bacteria</taxon>
        <taxon>Pseudomonadati</taxon>
        <taxon>Thermodesulfobacteriota</taxon>
        <taxon>Desulfobulbia</taxon>
        <taxon>Desulfobulbales</taxon>
        <taxon>Desulfocapsaceae</taxon>
        <taxon>Desulforhopalus</taxon>
    </lineage>
</organism>
<keyword evidence="14" id="KW-1185">Reference proteome</keyword>
<keyword evidence="13" id="KW-0670">Pyruvate</keyword>
<protein>
    <recommendedName>
        <fullName evidence="9">Dihydrolipoamide acetyltransferase component of pyruvate dehydrogenase complex</fullName>
        <ecNumber evidence="9">2.3.1.-</ecNumber>
    </recommendedName>
</protein>
<dbReference type="STRING" id="91360.SAMN05660330_00898"/>
<feature type="domain" description="Peripheral subunit-binding (PSBD)" evidence="12">
    <location>
        <begin position="144"/>
        <end position="181"/>
    </location>
</feature>
<dbReference type="PANTHER" id="PTHR43178">
    <property type="entry name" value="DIHYDROLIPOAMIDE ACETYLTRANSFERASE COMPONENT OF PYRUVATE DEHYDROGENASE COMPLEX"/>
    <property type="match status" value="1"/>
</dbReference>
<gene>
    <name evidence="13" type="ORF">SAMN05660330_00898</name>
</gene>
<feature type="compositionally biased region" description="Gly residues" evidence="10">
    <location>
        <begin position="115"/>
        <end position="125"/>
    </location>
</feature>
<dbReference type="GO" id="GO:0006086">
    <property type="term" value="P:pyruvate decarboxylation to acetyl-CoA"/>
    <property type="evidence" value="ECO:0007669"/>
    <property type="project" value="TreeGrafter"/>
</dbReference>
<evidence type="ECO:0000256" key="1">
    <source>
        <dbReference type="ARBA" id="ARBA00001938"/>
    </source>
</evidence>
<evidence type="ECO:0000256" key="8">
    <source>
        <dbReference type="ARBA" id="ARBA00048370"/>
    </source>
</evidence>
<dbReference type="EC" id="2.3.1.-" evidence="9"/>